<proteinExistence type="predicted"/>
<organism evidence="2 3">
    <name type="scientific">Zhongshania aquimaris</name>
    <dbReference type="NCBI Taxonomy" id="2857107"/>
    <lineage>
        <taxon>Bacteria</taxon>
        <taxon>Pseudomonadati</taxon>
        <taxon>Pseudomonadota</taxon>
        <taxon>Gammaproteobacteria</taxon>
        <taxon>Cellvibrionales</taxon>
        <taxon>Spongiibacteraceae</taxon>
        <taxon>Zhongshania</taxon>
    </lineage>
</organism>
<keyword evidence="1" id="KW-0472">Membrane</keyword>
<reference evidence="2" key="1">
    <citation type="submission" date="2021-07" db="EMBL/GenBank/DDBJ databases">
        <title>Zhongshania sp. CAU 1632 isolated from seawater.</title>
        <authorList>
            <person name="Kim W."/>
        </authorList>
    </citation>
    <scope>NUCLEOTIDE SEQUENCE</scope>
    <source>
        <strain evidence="2">CAU 1632</strain>
    </source>
</reference>
<evidence type="ECO:0000313" key="2">
    <source>
        <dbReference type="EMBL" id="MBW2942702.1"/>
    </source>
</evidence>
<name>A0ABS6VWI3_9GAMM</name>
<keyword evidence="1" id="KW-0812">Transmembrane</keyword>
<evidence type="ECO:0008006" key="4">
    <source>
        <dbReference type="Google" id="ProtNLM"/>
    </source>
</evidence>
<keyword evidence="3" id="KW-1185">Reference proteome</keyword>
<comment type="caution">
    <text evidence="2">The sequence shown here is derived from an EMBL/GenBank/DDBJ whole genome shotgun (WGS) entry which is preliminary data.</text>
</comment>
<accession>A0ABS6VWI3</accession>
<evidence type="ECO:0000256" key="1">
    <source>
        <dbReference type="SAM" id="Phobius"/>
    </source>
</evidence>
<gene>
    <name evidence="2" type="ORF">KXJ70_18025</name>
</gene>
<keyword evidence="1" id="KW-1133">Transmembrane helix</keyword>
<feature type="transmembrane region" description="Helical" evidence="1">
    <location>
        <begin position="72"/>
        <end position="97"/>
    </location>
</feature>
<feature type="transmembrane region" description="Helical" evidence="1">
    <location>
        <begin position="46"/>
        <end position="65"/>
    </location>
</feature>
<dbReference type="EMBL" id="JAHWDQ010000007">
    <property type="protein sequence ID" value="MBW2942702.1"/>
    <property type="molecule type" value="Genomic_DNA"/>
</dbReference>
<dbReference type="Proteomes" id="UP001166291">
    <property type="component" value="Unassembled WGS sequence"/>
</dbReference>
<sequence length="113" mass="12250">MTLFRLVLAVVWLAVVIITVQAALAHGVGSAAEVFSSDLQAGDWRSQFTADLLAQLLLIGIWVAWRHKFSPLGIFLGLSCVMGGLFTVIYVLVLSVYHRGNVQAVLLGKQAKL</sequence>
<protein>
    <recommendedName>
        <fullName evidence="4">DUF1475 domain-containing protein</fullName>
    </recommendedName>
</protein>
<dbReference type="RefSeq" id="WP_219044948.1">
    <property type="nucleotide sequence ID" value="NZ_JAHWDQ010000007.1"/>
</dbReference>
<evidence type="ECO:0000313" key="3">
    <source>
        <dbReference type="Proteomes" id="UP001166291"/>
    </source>
</evidence>